<reference evidence="1 2" key="1">
    <citation type="submission" date="2021-06" db="EMBL/GenBank/DDBJ databases">
        <title>Caerostris extrusa draft genome.</title>
        <authorList>
            <person name="Kono N."/>
            <person name="Arakawa K."/>
        </authorList>
    </citation>
    <scope>NUCLEOTIDE SEQUENCE [LARGE SCALE GENOMIC DNA]</scope>
</reference>
<keyword evidence="2" id="KW-1185">Reference proteome</keyword>
<evidence type="ECO:0000313" key="1">
    <source>
        <dbReference type="EMBL" id="GIY80338.1"/>
    </source>
</evidence>
<gene>
    <name evidence="1" type="ORF">CEXT_768781</name>
</gene>
<comment type="caution">
    <text evidence="1">The sequence shown here is derived from an EMBL/GenBank/DDBJ whole genome shotgun (WGS) entry which is preliminary data.</text>
</comment>
<dbReference type="Proteomes" id="UP001054945">
    <property type="component" value="Unassembled WGS sequence"/>
</dbReference>
<evidence type="ECO:0000313" key="2">
    <source>
        <dbReference type="Proteomes" id="UP001054945"/>
    </source>
</evidence>
<accession>A0AAV4WDJ9</accession>
<dbReference type="EMBL" id="BPLR01016000">
    <property type="protein sequence ID" value="GIY80338.1"/>
    <property type="molecule type" value="Genomic_DNA"/>
</dbReference>
<sequence>LTIDDELHGHVGRRRHVRRHAKVEAAVSRCDLLEGHDGGVLGGLDSGVPVRQEGQSVLQPMEAKRGVALGDDADQFGSCTFVHGVALSEEVLVDHWRDWK</sequence>
<dbReference type="AlphaFoldDB" id="A0AAV4WDJ9"/>
<name>A0AAV4WDJ9_CAEEX</name>
<protein>
    <submittedName>
        <fullName evidence="1">Uncharacterized protein</fullName>
    </submittedName>
</protein>
<proteinExistence type="predicted"/>
<organism evidence="1 2">
    <name type="scientific">Caerostris extrusa</name>
    <name type="common">Bark spider</name>
    <name type="synonym">Caerostris bankana</name>
    <dbReference type="NCBI Taxonomy" id="172846"/>
    <lineage>
        <taxon>Eukaryota</taxon>
        <taxon>Metazoa</taxon>
        <taxon>Ecdysozoa</taxon>
        <taxon>Arthropoda</taxon>
        <taxon>Chelicerata</taxon>
        <taxon>Arachnida</taxon>
        <taxon>Araneae</taxon>
        <taxon>Araneomorphae</taxon>
        <taxon>Entelegynae</taxon>
        <taxon>Araneoidea</taxon>
        <taxon>Araneidae</taxon>
        <taxon>Caerostris</taxon>
    </lineage>
</organism>
<feature type="non-terminal residue" evidence="1">
    <location>
        <position position="1"/>
    </location>
</feature>